<accession>A0A0E9TX57</accession>
<dbReference type="EMBL" id="GBXM01050520">
    <property type="protein sequence ID" value="JAH58057.1"/>
    <property type="molecule type" value="Transcribed_RNA"/>
</dbReference>
<organism evidence="1">
    <name type="scientific">Anguilla anguilla</name>
    <name type="common">European freshwater eel</name>
    <name type="synonym">Muraena anguilla</name>
    <dbReference type="NCBI Taxonomy" id="7936"/>
    <lineage>
        <taxon>Eukaryota</taxon>
        <taxon>Metazoa</taxon>
        <taxon>Chordata</taxon>
        <taxon>Craniata</taxon>
        <taxon>Vertebrata</taxon>
        <taxon>Euteleostomi</taxon>
        <taxon>Actinopterygii</taxon>
        <taxon>Neopterygii</taxon>
        <taxon>Teleostei</taxon>
        <taxon>Anguilliformes</taxon>
        <taxon>Anguillidae</taxon>
        <taxon>Anguilla</taxon>
    </lineage>
</organism>
<reference evidence="1" key="1">
    <citation type="submission" date="2014-11" db="EMBL/GenBank/DDBJ databases">
        <authorList>
            <person name="Amaro Gonzalez C."/>
        </authorList>
    </citation>
    <scope>NUCLEOTIDE SEQUENCE</scope>
</reference>
<evidence type="ECO:0000313" key="1">
    <source>
        <dbReference type="EMBL" id="JAH58057.1"/>
    </source>
</evidence>
<dbReference type="AlphaFoldDB" id="A0A0E9TX57"/>
<sequence length="44" mass="5130">MLKKKSDLHYLLIFFCKCTFSVKQYILFQVIPSGNFNGISDLKT</sequence>
<proteinExistence type="predicted"/>
<name>A0A0E9TX57_ANGAN</name>
<protein>
    <submittedName>
        <fullName evidence="1">Uncharacterized protein</fullName>
    </submittedName>
</protein>
<reference evidence="1" key="2">
    <citation type="journal article" date="2015" name="Fish Shellfish Immunol.">
        <title>Early steps in the European eel (Anguilla anguilla)-Vibrio vulnificus interaction in the gills: Role of the RtxA13 toxin.</title>
        <authorList>
            <person name="Callol A."/>
            <person name="Pajuelo D."/>
            <person name="Ebbesson L."/>
            <person name="Teles M."/>
            <person name="MacKenzie S."/>
            <person name="Amaro C."/>
        </authorList>
    </citation>
    <scope>NUCLEOTIDE SEQUENCE</scope>
</reference>